<evidence type="ECO:0000256" key="5">
    <source>
        <dbReference type="ARBA" id="ARBA00033748"/>
    </source>
</evidence>
<evidence type="ECO:0000259" key="7">
    <source>
        <dbReference type="Pfam" id="PF00296"/>
    </source>
</evidence>
<evidence type="ECO:0000313" key="9">
    <source>
        <dbReference type="Proteomes" id="UP001500689"/>
    </source>
</evidence>
<dbReference type="PANTHER" id="PTHR30011">
    <property type="entry name" value="ALKANESULFONATE MONOOXYGENASE-RELATED"/>
    <property type="match status" value="1"/>
</dbReference>
<organism evidence="8 9">
    <name type="scientific">Amycolatopsis ultiminotia</name>
    <dbReference type="NCBI Taxonomy" id="543629"/>
    <lineage>
        <taxon>Bacteria</taxon>
        <taxon>Bacillati</taxon>
        <taxon>Actinomycetota</taxon>
        <taxon>Actinomycetes</taxon>
        <taxon>Pseudonocardiales</taxon>
        <taxon>Pseudonocardiaceae</taxon>
        <taxon>Amycolatopsis</taxon>
    </lineage>
</organism>
<dbReference type="InterPro" id="IPR016215">
    <property type="entry name" value="NTA_MOA"/>
</dbReference>
<dbReference type="PIRSF" id="PIRSF000337">
    <property type="entry name" value="NTA_MOA"/>
    <property type="match status" value="1"/>
</dbReference>
<dbReference type="Proteomes" id="UP001500689">
    <property type="component" value="Unassembled WGS sequence"/>
</dbReference>
<dbReference type="EMBL" id="BAAAZN010000013">
    <property type="protein sequence ID" value="GAA3564618.1"/>
    <property type="molecule type" value="Genomic_DNA"/>
</dbReference>
<accession>A0ABP6XFX5</accession>
<keyword evidence="1" id="KW-0285">Flavoprotein</keyword>
<evidence type="ECO:0000256" key="3">
    <source>
        <dbReference type="ARBA" id="ARBA00023002"/>
    </source>
</evidence>
<evidence type="ECO:0000256" key="6">
    <source>
        <dbReference type="SAM" id="MobiDB-lite"/>
    </source>
</evidence>
<keyword evidence="9" id="KW-1185">Reference proteome</keyword>
<dbReference type="InterPro" id="IPR036661">
    <property type="entry name" value="Luciferase-like_sf"/>
</dbReference>
<dbReference type="RefSeq" id="WP_344864939.1">
    <property type="nucleotide sequence ID" value="NZ_BAAAZN010000013.1"/>
</dbReference>
<comment type="caution">
    <text evidence="8">The sequence shown here is derived from an EMBL/GenBank/DDBJ whole genome shotgun (WGS) entry which is preliminary data.</text>
</comment>
<feature type="domain" description="Luciferase-like" evidence="7">
    <location>
        <begin position="38"/>
        <end position="379"/>
    </location>
</feature>
<evidence type="ECO:0000256" key="4">
    <source>
        <dbReference type="ARBA" id="ARBA00023033"/>
    </source>
</evidence>
<keyword evidence="2" id="KW-0288">FMN</keyword>
<dbReference type="InterPro" id="IPR051260">
    <property type="entry name" value="Diverse_substr_monoxygenases"/>
</dbReference>
<keyword evidence="3" id="KW-0560">Oxidoreductase</keyword>
<gene>
    <name evidence="8" type="ORF">GCM10022222_55410</name>
</gene>
<dbReference type="Gene3D" id="3.20.20.30">
    <property type="entry name" value="Luciferase-like domain"/>
    <property type="match status" value="1"/>
</dbReference>
<feature type="region of interest" description="Disordered" evidence="6">
    <location>
        <begin position="310"/>
        <end position="329"/>
    </location>
</feature>
<dbReference type="PANTHER" id="PTHR30011:SF16">
    <property type="entry name" value="C2H2 FINGER DOMAIN TRANSCRIPTION FACTOR (EUROFUNG)-RELATED"/>
    <property type="match status" value="1"/>
</dbReference>
<name>A0ABP6XFX5_9PSEU</name>
<comment type="similarity">
    <text evidence="5">Belongs to the NtaA/SnaA/DszA monooxygenase family.</text>
</comment>
<keyword evidence="4" id="KW-0503">Monooxygenase</keyword>
<sequence>MSGTDYRRPEARLHLNGFFPFGPIYVWDEVDRPEDYYEFAGFAQLARTAERGLFTAIFLGDSQRLREHLGAITDTAVTGRPDQLVLFAHLAALTERIGFVATLNTTYSDPAELARRLSTVDALSGGRTGWNLVTTDNAWTGENFRKGGYLGHAQRYRHAREHLSIVHRLWDQEPVDFHGEFYDVTAAPSLSRSRQHRPVLFQAGESDEGRDFAARHAEAIFSRYLDFDAALSFADDIAARLAAAGRPRDDIRIIPAAKITLAGTLDEAREKAAWFDRQTWTDRRIRAVLEAVWGCDLSAFDVDGPLPGFDPVDPEQTKTHGVVNSRDRPRRTAEGWRELAAERGYSIRGLVAHLSRTREFVGTPASVADELTHYVRAGAIDGLNLAPHAVPTGFDDVVDLLVPALQDRGSYPAEYPGTTLRENLGLRPPVDLRDLITT</sequence>
<evidence type="ECO:0000313" key="8">
    <source>
        <dbReference type="EMBL" id="GAA3564618.1"/>
    </source>
</evidence>
<dbReference type="SUPFAM" id="SSF51679">
    <property type="entry name" value="Bacterial luciferase-like"/>
    <property type="match status" value="1"/>
</dbReference>
<reference evidence="9" key="1">
    <citation type="journal article" date="2019" name="Int. J. Syst. Evol. Microbiol.">
        <title>The Global Catalogue of Microorganisms (GCM) 10K type strain sequencing project: providing services to taxonomists for standard genome sequencing and annotation.</title>
        <authorList>
            <consortium name="The Broad Institute Genomics Platform"/>
            <consortium name="The Broad Institute Genome Sequencing Center for Infectious Disease"/>
            <person name="Wu L."/>
            <person name="Ma J."/>
        </authorList>
    </citation>
    <scope>NUCLEOTIDE SEQUENCE [LARGE SCALE GENOMIC DNA]</scope>
    <source>
        <strain evidence="9">JCM 16898</strain>
    </source>
</reference>
<protein>
    <submittedName>
        <fullName evidence="8">LLM class flavin-dependent oxidoreductase</fullName>
    </submittedName>
</protein>
<dbReference type="Pfam" id="PF00296">
    <property type="entry name" value="Bac_luciferase"/>
    <property type="match status" value="1"/>
</dbReference>
<evidence type="ECO:0000256" key="2">
    <source>
        <dbReference type="ARBA" id="ARBA00022643"/>
    </source>
</evidence>
<proteinExistence type="inferred from homology"/>
<dbReference type="InterPro" id="IPR011251">
    <property type="entry name" value="Luciferase-like_dom"/>
</dbReference>
<evidence type="ECO:0000256" key="1">
    <source>
        <dbReference type="ARBA" id="ARBA00022630"/>
    </source>
</evidence>